<dbReference type="EMBL" id="CABFOC020000037">
    <property type="protein sequence ID" value="CAH0050652.1"/>
    <property type="molecule type" value="Genomic_DNA"/>
</dbReference>
<name>A0A9N9Z7W5_9HYPO</name>
<organism evidence="1 2">
    <name type="scientific">Clonostachys solani</name>
    <dbReference type="NCBI Taxonomy" id="160281"/>
    <lineage>
        <taxon>Eukaryota</taxon>
        <taxon>Fungi</taxon>
        <taxon>Dikarya</taxon>
        <taxon>Ascomycota</taxon>
        <taxon>Pezizomycotina</taxon>
        <taxon>Sordariomycetes</taxon>
        <taxon>Hypocreomycetidae</taxon>
        <taxon>Hypocreales</taxon>
        <taxon>Bionectriaceae</taxon>
        <taxon>Clonostachys</taxon>
    </lineage>
</organism>
<sequence length="249" mass="28186">MYKNPCQIRDPEDACEHCTIAILWPRVEGLDTALGCRGGFFSQPDVEFDDLAITDHDGHRCDRCILHGQPCRPMPHILQRLSVKLHRAAASGQTGAIDIARRALIDAISQNRHDSAVHELLEGAMSPVHVYSTYRMIEPEEVGMHKWQTLQLGYERMLRYDPSLQLHGFDERVYMYGISRFFLSDWVFGDWRQRQAARTGCALDRGDSLANHPGTMDSHEVSIQTGEDVFHEAMSINGGKLCEEYGRSG</sequence>
<evidence type="ECO:0000313" key="1">
    <source>
        <dbReference type="EMBL" id="CAH0050652.1"/>
    </source>
</evidence>
<dbReference type="AlphaFoldDB" id="A0A9N9Z7W5"/>
<reference evidence="1" key="1">
    <citation type="submission" date="2021-10" db="EMBL/GenBank/DDBJ databases">
        <authorList>
            <person name="Piombo E."/>
        </authorList>
    </citation>
    <scope>NUCLEOTIDE SEQUENCE</scope>
</reference>
<dbReference type="Proteomes" id="UP000775872">
    <property type="component" value="Unassembled WGS sequence"/>
</dbReference>
<evidence type="ECO:0000313" key="2">
    <source>
        <dbReference type="Proteomes" id="UP000775872"/>
    </source>
</evidence>
<protein>
    <submittedName>
        <fullName evidence="1">Uncharacterized protein</fullName>
    </submittedName>
</protein>
<gene>
    <name evidence="1" type="ORF">CSOL1703_00018326</name>
</gene>
<comment type="caution">
    <text evidence="1">The sequence shown here is derived from an EMBL/GenBank/DDBJ whole genome shotgun (WGS) entry which is preliminary data.</text>
</comment>
<proteinExistence type="predicted"/>
<keyword evidence="2" id="KW-1185">Reference proteome</keyword>
<accession>A0A9N9Z7W5</accession>